<keyword evidence="3" id="KW-1185">Reference proteome</keyword>
<name>A0ABR7RQL6_9PROT</name>
<reference evidence="2 3" key="1">
    <citation type="journal article" date="2013" name="Int. J. Syst. Evol. Microbiol.">
        <title>Roseomonas aerophila sp. nov., isolated from air.</title>
        <authorList>
            <person name="Kim S.J."/>
            <person name="Weon H.Y."/>
            <person name="Ahn J.H."/>
            <person name="Hong S.B."/>
            <person name="Seok S.J."/>
            <person name="Whang K.S."/>
            <person name="Kwon S.W."/>
        </authorList>
    </citation>
    <scope>NUCLEOTIDE SEQUENCE [LARGE SCALE GENOMIC DNA]</scope>
    <source>
        <strain evidence="2 3">NBRC 108923</strain>
    </source>
</reference>
<protein>
    <submittedName>
        <fullName evidence="2">Uncharacterized protein</fullName>
    </submittedName>
</protein>
<organism evidence="2 3">
    <name type="scientific">Teichococcus aerophilus</name>
    <dbReference type="NCBI Taxonomy" id="1224513"/>
    <lineage>
        <taxon>Bacteria</taxon>
        <taxon>Pseudomonadati</taxon>
        <taxon>Pseudomonadota</taxon>
        <taxon>Alphaproteobacteria</taxon>
        <taxon>Acetobacterales</taxon>
        <taxon>Roseomonadaceae</taxon>
        <taxon>Roseomonas</taxon>
    </lineage>
</organism>
<gene>
    <name evidence="2" type="ORF">IBL26_18835</name>
</gene>
<dbReference type="EMBL" id="JACTVA010000041">
    <property type="protein sequence ID" value="MBC9208910.1"/>
    <property type="molecule type" value="Genomic_DNA"/>
</dbReference>
<evidence type="ECO:0000313" key="3">
    <source>
        <dbReference type="Proteomes" id="UP000626026"/>
    </source>
</evidence>
<accession>A0ABR7RQL6</accession>
<dbReference type="Proteomes" id="UP000626026">
    <property type="component" value="Unassembled WGS sequence"/>
</dbReference>
<feature type="compositionally biased region" description="Pro residues" evidence="1">
    <location>
        <begin position="15"/>
        <end position="38"/>
    </location>
</feature>
<proteinExistence type="predicted"/>
<sequence length="203" mass="21741">MDLFGFEAPSRPARQAPPPVQEAPPPVRAVPAPPPPPPPVVALPVSVGPLGEDLPPWKQPRRPMAERSLQGCADIENVTDGATLSLAYAFQGWQLTPPGKAYSGMTFARALLWAIASLEADGWLRPAAEPGPASRFVLDVHPPVNCGLEVYQLLTQMLAAVQAGQVVVSDPQDAAALKRWAGHAERTLFNHRQAAIARKEPHV</sequence>
<comment type="caution">
    <text evidence="2">The sequence shown here is derived from an EMBL/GenBank/DDBJ whole genome shotgun (WGS) entry which is preliminary data.</text>
</comment>
<evidence type="ECO:0000256" key="1">
    <source>
        <dbReference type="SAM" id="MobiDB-lite"/>
    </source>
</evidence>
<feature type="region of interest" description="Disordered" evidence="1">
    <location>
        <begin position="1"/>
        <end position="38"/>
    </location>
</feature>
<dbReference type="RefSeq" id="WP_187786060.1">
    <property type="nucleotide sequence ID" value="NZ_JACTVA010000041.1"/>
</dbReference>
<evidence type="ECO:0000313" key="2">
    <source>
        <dbReference type="EMBL" id="MBC9208910.1"/>
    </source>
</evidence>